<dbReference type="SUPFAM" id="SSF46689">
    <property type="entry name" value="Homeodomain-like"/>
    <property type="match status" value="1"/>
</dbReference>
<feature type="DNA-binding region" description="H-T-H motif" evidence="2">
    <location>
        <begin position="36"/>
        <end position="55"/>
    </location>
</feature>
<evidence type="ECO:0000313" key="4">
    <source>
        <dbReference type="EMBL" id="WXL24020.1"/>
    </source>
</evidence>
<name>A0ABZ2REN5_ECTME</name>
<accession>A0ABZ2REN5</accession>
<dbReference type="EMBL" id="CP148074">
    <property type="protein sequence ID" value="WXL24020.1"/>
    <property type="molecule type" value="Genomic_DNA"/>
</dbReference>
<dbReference type="PANTHER" id="PTHR47752">
    <property type="entry name" value="HTH-TYPE TRANSCRIPTIONAL REPRESSOR FABR"/>
    <property type="match status" value="1"/>
</dbReference>
<protein>
    <submittedName>
        <fullName evidence="4">TetR family transcriptional regulator</fullName>
    </submittedName>
</protein>
<evidence type="ECO:0000313" key="5">
    <source>
        <dbReference type="Proteomes" id="UP001476583"/>
    </source>
</evidence>
<keyword evidence="1 2" id="KW-0238">DNA-binding</keyword>
<evidence type="ECO:0000256" key="1">
    <source>
        <dbReference type="ARBA" id="ARBA00023125"/>
    </source>
</evidence>
<evidence type="ECO:0000256" key="2">
    <source>
        <dbReference type="PROSITE-ProRule" id="PRU00335"/>
    </source>
</evidence>
<evidence type="ECO:0000259" key="3">
    <source>
        <dbReference type="PROSITE" id="PS50977"/>
    </source>
</evidence>
<dbReference type="InterPro" id="IPR001647">
    <property type="entry name" value="HTH_TetR"/>
</dbReference>
<gene>
    <name evidence="4" type="ORF">WG219_11710</name>
</gene>
<dbReference type="Gene3D" id="1.10.357.10">
    <property type="entry name" value="Tetracycline Repressor, domain 2"/>
    <property type="match status" value="1"/>
</dbReference>
<dbReference type="PANTHER" id="PTHR47752:SF1">
    <property type="entry name" value="HTH-TYPE TRANSCRIPTIONAL REPRESSOR FABR"/>
    <property type="match status" value="1"/>
</dbReference>
<dbReference type="Pfam" id="PF00440">
    <property type="entry name" value="TetR_N"/>
    <property type="match status" value="1"/>
</dbReference>
<dbReference type="Proteomes" id="UP001476583">
    <property type="component" value="Chromosome"/>
</dbReference>
<keyword evidence="5" id="KW-1185">Reference proteome</keyword>
<organism evidence="4 5">
    <name type="scientific">Ectopseudomonas mendocina</name>
    <name type="common">Pseudomonas mendocina</name>
    <dbReference type="NCBI Taxonomy" id="300"/>
    <lineage>
        <taxon>Bacteria</taxon>
        <taxon>Pseudomonadati</taxon>
        <taxon>Pseudomonadota</taxon>
        <taxon>Gammaproteobacteria</taxon>
        <taxon>Pseudomonadales</taxon>
        <taxon>Pseudomonadaceae</taxon>
        <taxon>Ectopseudomonas</taxon>
    </lineage>
</organism>
<proteinExistence type="predicted"/>
<dbReference type="InterPro" id="IPR050692">
    <property type="entry name" value="HTH_transcr_repressor_FabR"/>
</dbReference>
<reference evidence="4 5" key="1">
    <citation type="submission" date="2024-03" db="EMBL/GenBank/DDBJ databases">
        <title>Complete genome of BD2.</title>
        <authorList>
            <person name="Cao G."/>
        </authorList>
    </citation>
    <scope>NUCLEOTIDE SEQUENCE [LARGE SCALE GENOMIC DNA]</scope>
    <source>
        <strain evidence="4 5">BD2</strain>
    </source>
</reference>
<dbReference type="Gene3D" id="1.10.10.60">
    <property type="entry name" value="Homeodomain-like"/>
    <property type="match status" value="1"/>
</dbReference>
<feature type="domain" description="HTH tetR-type" evidence="3">
    <location>
        <begin position="12"/>
        <end position="73"/>
    </location>
</feature>
<dbReference type="InterPro" id="IPR009057">
    <property type="entry name" value="Homeodomain-like_sf"/>
</dbReference>
<sequence>MSTLEIEPSSVAPGKQSLIDAALRLTSTSRSLSSVGLRELAREAGLNPNTFYRHFRDVDDLGLTIIRKIALELRQPLRDLRRAAAERVQHSSANGAELFGIDLQRSRLVCHETVQLFFDFVEQNPQAFFIGVRELHGSSVLMRKALGELMDDLALDMADDIRAYKLLPEMLAREVVLEISGVISRNLFQQSLDYIALPEKRGAVRAMAEEQIVMLFTGASVLQSMGQLQLPVSD</sequence>
<dbReference type="PROSITE" id="PS50977">
    <property type="entry name" value="HTH_TETR_2"/>
    <property type="match status" value="1"/>
</dbReference>